<feature type="compositionally biased region" description="Low complexity" evidence="1">
    <location>
        <begin position="82"/>
        <end position="95"/>
    </location>
</feature>
<dbReference type="AlphaFoldDB" id="A0A383EWF8"/>
<feature type="non-terminal residue" evidence="2">
    <location>
        <position position="1"/>
    </location>
</feature>
<dbReference type="SUPFAM" id="SSF103647">
    <property type="entry name" value="TSP type-3 repeat"/>
    <property type="match status" value="1"/>
</dbReference>
<name>A0A383EWF8_9ZZZZ</name>
<gene>
    <name evidence="2" type="ORF">METZ01_LOCUS513464</name>
</gene>
<evidence type="ECO:0008006" key="3">
    <source>
        <dbReference type="Google" id="ProtNLM"/>
    </source>
</evidence>
<evidence type="ECO:0000256" key="1">
    <source>
        <dbReference type="SAM" id="MobiDB-lite"/>
    </source>
</evidence>
<feature type="non-terminal residue" evidence="2">
    <location>
        <position position="229"/>
    </location>
</feature>
<reference evidence="2" key="1">
    <citation type="submission" date="2018-05" db="EMBL/GenBank/DDBJ databases">
        <authorList>
            <person name="Lanie J.A."/>
            <person name="Ng W.-L."/>
            <person name="Kazmierczak K.M."/>
            <person name="Andrzejewski T.M."/>
            <person name="Davidsen T.M."/>
            <person name="Wayne K.J."/>
            <person name="Tettelin H."/>
            <person name="Glass J.I."/>
            <person name="Rusch D."/>
            <person name="Podicherti R."/>
            <person name="Tsui H.-C.T."/>
            <person name="Winkler M.E."/>
        </authorList>
    </citation>
    <scope>NUCLEOTIDE SEQUENCE</scope>
</reference>
<proteinExistence type="predicted"/>
<feature type="region of interest" description="Disordered" evidence="1">
    <location>
        <begin position="45"/>
        <end position="229"/>
    </location>
</feature>
<sequence>ENIGGLKHYFQYSENFFGASEISIYWSDYDADGYHDLVDAMPTESTQHTDLDGDGYGDNPNGVLPDSCPNISGDSTEDRYGCSDLDGDGWSDLGDAMPSNSGQWADSDSDGYGDNPEGFQGDDCPTQYGESNRDLLGCPDADYDGWSDANDAFPQESSQWEDSDGDGYGDRYNGFQGDACPGDYGTSTLDRFGCPDADGDGWSDLGDAFPDDPTQWADLDADGHGDNPD</sequence>
<protein>
    <recommendedName>
        <fullName evidence="3">Cartilage oligomeric matrix protein</fullName>
    </recommendedName>
</protein>
<organism evidence="2">
    <name type="scientific">marine metagenome</name>
    <dbReference type="NCBI Taxonomy" id="408172"/>
    <lineage>
        <taxon>unclassified sequences</taxon>
        <taxon>metagenomes</taxon>
        <taxon>ecological metagenomes</taxon>
    </lineage>
</organism>
<dbReference type="InterPro" id="IPR028974">
    <property type="entry name" value="TSP_type-3_rpt"/>
</dbReference>
<evidence type="ECO:0000313" key="2">
    <source>
        <dbReference type="EMBL" id="SVE60610.1"/>
    </source>
</evidence>
<dbReference type="Gene3D" id="4.10.1080.10">
    <property type="entry name" value="TSP type-3 repeat"/>
    <property type="match status" value="1"/>
</dbReference>
<dbReference type="EMBL" id="UINC01229048">
    <property type="protein sequence ID" value="SVE60610.1"/>
    <property type="molecule type" value="Genomic_DNA"/>
</dbReference>
<dbReference type="GO" id="GO:0005509">
    <property type="term" value="F:calcium ion binding"/>
    <property type="evidence" value="ECO:0007669"/>
    <property type="project" value="InterPro"/>
</dbReference>
<accession>A0A383EWF8</accession>